<dbReference type="PANTHER" id="PTHR44240">
    <property type="entry name" value="DNAJ DOMAIN (PROKARYOTIC HEAT SHOCK PROTEIN)-RELATED"/>
    <property type="match status" value="1"/>
</dbReference>
<dbReference type="PRINTS" id="PR00625">
    <property type="entry name" value="JDOMAIN"/>
</dbReference>
<dbReference type="OrthoDB" id="1495940at2"/>
<accession>A0A1X7LE94</accession>
<protein>
    <submittedName>
        <fullName evidence="4">DnaJ domain-containing protein</fullName>
    </submittedName>
</protein>
<dbReference type="PANTHER" id="PTHR44240:SF10">
    <property type="entry name" value="J DOMAIN-CONTAINING PROTEIN"/>
    <property type="match status" value="1"/>
</dbReference>
<evidence type="ECO:0000313" key="5">
    <source>
        <dbReference type="Proteomes" id="UP000193804"/>
    </source>
</evidence>
<feature type="transmembrane region" description="Helical" evidence="2">
    <location>
        <begin position="221"/>
        <end position="243"/>
    </location>
</feature>
<dbReference type="Gene3D" id="1.10.287.110">
    <property type="entry name" value="DnaJ domain"/>
    <property type="match status" value="1"/>
</dbReference>
<sequence length="268" mass="31418">MARIKKTYAEYISVLGLRLGASSEEIKEAYRKLAKQYHPDVYKLDDGERFKEISAAFSFLRKNPDPPVQNQARQRTRENEYERRRQAYHQRKQKKEAEEATRKAEMYKWLFARLRLFALVIVIFNFLLLIDYLLPSETEEVKVSGIETVNRYSSHSSGKANLAYSYKAILSNGMSFRFEKQGIAKIHRSDEFLLERSIIFQQAQSLSSKEDKVIFYSEYGIFNIFGFLIPVAIILIVGYFYFVKNNDYRLTMFLIAAVIFAVQLVLIF</sequence>
<proteinExistence type="predicted"/>
<organism evidence="4 5">
    <name type="scientific">Marivirga sericea</name>
    <dbReference type="NCBI Taxonomy" id="1028"/>
    <lineage>
        <taxon>Bacteria</taxon>
        <taxon>Pseudomonadati</taxon>
        <taxon>Bacteroidota</taxon>
        <taxon>Cytophagia</taxon>
        <taxon>Cytophagales</taxon>
        <taxon>Marivirgaceae</taxon>
        <taxon>Marivirga</taxon>
    </lineage>
</organism>
<evidence type="ECO:0000256" key="2">
    <source>
        <dbReference type="SAM" id="Phobius"/>
    </source>
</evidence>
<dbReference type="CDD" id="cd06257">
    <property type="entry name" value="DnaJ"/>
    <property type="match status" value="1"/>
</dbReference>
<feature type="region of interest" description="Disordered" evidence="1">
    <location>
        <begin position="61"/>
        <end position="97"/>
    </location>
</feature>
<dbReference type="Proteomes" id="UP000193804">
    <property type="component" value="Unassembled WGS sequence"/>
</dbReference>
<evidence type="ECO:0000256" key="1">
    <source>
        <dbReference type="SAM" id="MobiDB-lite"/>
    </source>
</evidence>
<feature type="transmembrane region" description="Helical" evidence="2">
    <location>
        <begin position="250"/>
        <end position="267"/>
    </location>
</feature>
<dbReference type="PROSITE" id="PS50076">
    <property type="entry name" value="DNAJ_2"/>
    <property type="match status" value="1"/>
</dbReference>
<dbReference type="RefSeq" id="WP_085519005.1">
    <property type="nucleotide sequence ID" value="NZ_FXAW01000010.1"/>
</dbReference>
<dbReference type="InterPro" id="IPR001623">
    <property type="entry name" value="DnaJ_domain"/>
</dbReference>
<dbReference type="EMBL" id="FXAW01000010">
    <property type="protein sequence ID" value="SMG52186.1"/>
    <property type="molecule type" value="Genomic_DNA"/>
</dbReference>
<dbReference type="InterPro" id="IPR036869">
    <property type="entry name" value="J_dom_sf"/>
</dbReference>
<dbReference type="InterPro" id="IPR052276">
    <property type="entry name" value="Diphthamide-biosynth_chaperone"/>
</dbReference>
<feature type="compositionally biased region" description="Basic and acidic residues" evidence="1">
    <location>
        <begin position="75"/>
        <end position="85"/>
    </location>
</feature>
<evidence type="ECO:0000313" key="4">
    <source>
        <dbReference type="EMBL" id="SMG52186.1"/>
    </source>
</evidence>
<keyword evidence="5" id="KW-1185">Reference proteome</keyword>
<evidence type="ECO:0000259" key="3">
    <source>
        <dbReference type="PROSITE" id="PS50076"/>
    </source>
</evidence>
<keyword evidence="2" id="KW-1133">Transmembrane helix</keyword>
<feature type="transmembrane region" description="Helical" evidence="2">
    <location>
        <begin position="116"/>
        <end position="134"/>
    </location>
</feature>
<keyword evidence="2" id="KW-0812">Transmembrane</keyword>
<dbReference type="Pfam" id="PF00226">
    <property type="entry name" value="DnaJ"/>
    <property type="match status" value="1"/>
</dbReference>
<dbReference type="STRING" id="1028.SAMN05661096_03886"/>
<feature type="domain" description="J" evidence="3">
    <location>
        <begin position="10"/>
        <end position="82"/>
    </location>
</feature>
<keyword evidence="2" id="KW-0472">Membrane</keyword>
<dbReference type="SMART" id="SM00271">
    <property type="entry name" value="DnaJ"/>
    <property type="match status" value="1"/>
</dbReference>
<dbReference type="AlphaFoldDB" id="A0A1X7LE94"/>
<dbReference type="SUPFAM" id="SSF46565">
    <property type="entry name" value="Chaperone J-domain"/>
    <property type="match status" value="1"/>
</dbReference>
<name>A0A1X7LE94_9BACT</name>
<reference evidence="5" key="1">
    <citation type="submission" date="2017-04" db="EMBL/GenBank/DDBJ databases">
        <authorList>
            <person name="Varghese N."/>
            <person name="Submissions S."/>
        </authorList>
    </citation>
    <scope>NUCLEOTIDE SEQUENCE [LARGE SCALE GENOMIC DNA]</scope>
    <source>
        <strain evidence="5">DSM 4125</strain>
    </source>
</reference>
<gene>
    <name evidence="4" type="ORF">SAMN05661096_03886</name>
</gene>